<sequence>MRRRVNGDRKLFSLDNKFVRHFARSHRFSAGRQLRRKPHPTSKCLYLHIDIYISSVLVPYYFFYKNTE</sequence>
<organism evidence="2 3">
    <name type="scientific">Octopus vulgaris</name>
    <name type="common">Common octopus</name>
    <dbReference type="NCBI Taxonomy" id="6645"/>
    <lineage>
        <taxon>Eukaryota</taxon>
        <taxon>Metazoa</taxon>
        <taxon>Spiralia</taxon>
        <taxon>Lophotrochozoa</taxon>
        <taxon>Mollusca</taxon>
        <taxon>Cephalopoda</taxon>
        <taxon>Coleoidea</taxon>
        <taxon>Octopodiformes</taxon>
        <taxon>Octopoda</taxon>
        <taxon>Incirrata</taxon>
        <taxon>Octopodidae</taxon>
        <taxon>Octopus</taxon>
    </lineage>
</organism>
<evidence type="ECO:0000313" key="3">
    <source>
        <dbReference type="Proteomes" id="UP001162480"/>
    </source>
</evidence>
<keyword evidence="1" id="KW-0812">Transmembrane</keyword>
<dbReference type="Proteomes" id="UP001162480">
    <property type="component" value="Chromosome 30"/>
</dbReference>
<keyword evidence="1" id="KW-1133">Transmembrane helix</keyword>
<evidence type="ECO:0000313" key="2">
    <source>
        <dbReference type="EMBL" id="CAI9744400.1"/>
    </source>
</evidence>
<reference evidence="2" key="1">
    <citation type="submission" date="2023-08" db="EMBL/GenBank/DDBJ databases">
        <authorList>
            <person name="Alioto T."/>
            <person name="Alioto T."/>
            <person name="Gomez Garrido J."/>
        </authorList>
    </citation>
    <scope>NUCLEOTIDE SEQUENCE</scope>
</reference>
<name>A0AA36C137_OCTVU</name>
<gene>
    <name evidence="2" type="ORF">OCTVUL_1B015060</name>
</gene>
<evidence type="ECO:0000256" key="1">
    <source>
        <dbReference type="SAM" id="Phobius"/>
    </source>
</evidence>
<keyword evidence="3" id="KW-1185">Reference proteome</keyword>
<dbReference type="EMBL" id="OX597843">
    <property type="protein sequence ID" value="CAI9744400.1"/>
    <property type="molecule type" value="Genomic_DNA"/>
</dbReference>
<feature type="transmembrane region" description="Helical" evidence="1">
    <location>
        <begin position="44"/>
        <end position="63"/>
    </location>
</feature>
<accession>A0AA36C137</accession>
<proteinExistence type="predicted"/>
<keyword evidence="1" id="KW-0472">Membrane</keyword>
<dbReference type="AlphaFoldDB" id="A0AA36C137"/>
<protein>
    <submittedName>
        <fullName evidence="2">Uncharacterized protein</fullName>
    </submittedName>
</protein>